<gene>
    <name evidence="7" type="ORF">SAMN05216521_103416</name>
</gene>
<reference evidence="7 8" key="1">
    <citation type="submission" date="2016-10" db="EMBL/GenBank/DDBJ databases">
        <authorList>
            <person name="Varghese N."/>
            <person name="Submissions S."/>
        </authorList>
    </citation>
    <scope>NUCLEOTIDE SEQUENCE [LARGE SCALE GENOMIC DNA]</scope>
    <source>
        <strain evidence="7 8">NLAE-zl-C196</strain>
    </source>
</reference>
<name>A0A1I0I3V9_9FIRM</name>
<evidence type="ECO:0000256" key="1">
    <source>
        <dbReference type="ARBA" id="ARBA00005384"/>
    </source>
</evidence>
<dbReference type="Pfam" id="PF00392">
    <property type="entry name" value="GntR"/>
    <property type="match status" value="1"/>
</dbReference>
<keyword evidence="5" id="KW-0804">Transcription</keyword>
<accession>A0A1I0I3V9</accession>
<sequence>MSINSFDNYPMSWKPDLSRASGPKYLALVSLMEDDIKNGTLKAGTKLPPQRELADYLNVNLSTISRAFKLCSQKGLLSASVGNGTYVCADVTAETVLLCGRENPRMIEMGALVPQVSGNRLVKSYTERLLKRPDALNLFSYDDPEGTGLQREAGVAWFQKSGFHTDKEHVLLAAGGQNALTASLGALLERGNKLGTDPLTYPGVKNAACARQAGVQVYGAERFSVGNKPAEKAVRISVITPPSMKDLEEGLRRLGGILQYSI</sequence>
<evidence type="ECO:0000259" key="6">
    <source>
        <dbReference type="PROSITE" id="PS50949"/>
    </source>
</evidence>
<dbReference type="InterPro" id="IPR051446">
    <property type="entry name" value="HTH_trans_reg/aminotransferase"/>
</dbReference>
<evidence type="ECO:0000313" key="7">
    <source>
        <dbReference type="EMBL" id="SET90941.1"/>
    </source>
</evidence>
<dbReference type="GO" id="GO:0003700">
    <property type="term" value="F:DNA-binding transcription factor activity"/>
    <property type="evidence" value="ECO:0007669"/>
    <property type="project" value="InterPro"/>
</dbReference>
<dbReference type="EMBL" id="FOIO01000034">
    <property type="protein sequence ID" value="SET90941.1"/>
    <property type="molecule type" value="Genomic_DNA"/>
</dbReference>
<evidence type="ECO:0000256" key="4">
    <source>
        <dbReference type="ARBA" id="ARBA00023125"/>
    </source>
</evidence>
<dbReference type="Gene3D" id="1.10.10.10">
    <property type="entry name" value="Winged helix-like DNA-binding domain superfamily/Winged helix DNA-binding domain"/>
    <property type="match status" value="1"/>
</dbReference>
<keyword evidence="4" id="KW-0238">DNA-binding</keyword>
<dbReference type="Proteomes" id="UP000182121">
    <property type="component" value="Unassembled WGS sequence"/>
</dbReference>
<protein>
    <submittedName>
        <fullName evidence="7">Regulatory protein, gntR family</fullName>
    </submittedName>
</protein>
<evidence type="ECO:0000256" key="3">
    <source>
        <dbReference type="ARBA" id="ARBA00023015"/>
    </source>
</evidence>
<evidence type="ECO:0000256" key="5">
    <source>
        <dbReference type="ARBA" id="ARBA00023163"/>
    </source>
</evidence>
<comment type="caution">
    <text evidence="7">The sequence shown here is derived from an EMBL/GenBank/DDBJ whole genome shotgun (WGS) entry which is preliminary data.</text>
</comment>
<dbReference type="InterPro" id="IPR015424">
    <property type="entry name" value="PyrdxlP-dep_Trfase"/>
</dbReference>
<feature type="domain" description="HTH gntR-type" evidence="6">
    <location>
        <begin position="22"/>
        <end position="90"/>
    </location>
</feature>
<dbReference type="InterPro" id="IPR000524">
    <property type="entry name" value="Tscrpt_reg_HTH_GntR"/>
</dbReference>
<dbReference type="InterPro" id="IPR015421">
    <property type="entry name" value="PyrdxlP-dep_Trfase_major"/>
</dbReference>
<dbReference type="InterPro" id="IPR036388">
    <property type="entry name" value="WH-like_DNA-bd_sf"/>
</dbReference>
<evidence type="ECO:0000256" key="2">
    <source>
        <dbReference type="ARBA" id="ARBA00022898"/>
    </source>
</evidence>
<dbReference type="InterPro" id="IPR036390">
    <property type="entry name" value="WH_DNA-bd_sf"/>
</dbReference>
<evidence type="ECO:0000313" key="8">
    <source>
        <dbReference type="Proteomes" id="UP000182121"/>
    </source>
</evidence>
<keyword evidence="3" id="KW-0805">Transcription regulation</keyword>
<dbReference type="PANTHER" id="PTHR46577:SF1">
    <property type="entry name" value="HTH-TYPE TRANSCRIPTIONAL REGULATORY PROTEIN GABR"/>
    <property type="match status" value="1"/>
</dbReference>
<dbReference type="SMART" id="SM00345">
    <property type="entry name" value="HTH_GNTR"/>
    <property type="match status" value="1"/>
</dbReference>
<dbReference type="CDD" id="cd07377">
    <property type="entry name" value="WHTH_GntR"/>
    <property type="match status" value="1"/>
</dbReference>
<comment type="similarity">
    <text evidence="1">In the C-terminal section; belongs to the class-I pyridoxal-phosphate-dependent aminotransferase family.</text>
</comment>
<dbReference type="Gene3D" id="3.40.640.10">
    <property type="entry name" value="Type I PLP-dependent aspartate aminotransferase-like (Major domain)"/>
    <property type="match status" value="1"/>
</dbReference>
<dbReference type="AlphaFoldDB" id="A0A1I0I3V9"/>
<dbReference type="GO" id="GO:0003677">
    <property type="term" value="F:DNA binding"/>
    <property type="evidence" value="ECO:0007669"/>
    <property type="project" value="UniProtKB-KW"/>
</dbReference>
<dbReference type="PANTHER" id="PTHR46577">
    <property type="entry name" value="HTH-TYPE TRANSCRIPTIONAL REGULATORY PROTEIN GABR"/>
    <property type="match status" value="1"/>
</dbReference>
<dbReference type="SUPFAM" id="SSF46785">
    <property type="entry name" value="Winged helix' DNA-binding domain"/>
    <property type="match status" value="1"/>
</dbReference>
<proteinExistence type="inferred from homology"/>
<keyword evidence="2" id="KW-0663">Pyridoxal phosphate</keyword>
<dbReference type="PROSITE" id="PS50949">
    <property type="entry name" value="HTH_GNTR"/>
    <property type="match status" value="1"/>
</dbReference>
<dbReference type="SUPFAM" id="SSF53383">
    <property type="entry name" value="PLP-dependent transferases"/>
    <property type="match status" value="1"/>
</dbReference>
<dbReference type="RefSeq" id="WP_139196772.1">
    <property type="nucleotide sequence ID" value="NZ_FOIO01000034.1"/>
</dbReference>
<organism evidence="7 8">
    <name type="scientific">Enterocloster clostridioformis</name>
    <dbReference type="NCBI Taxonomy" id="1531"/>
    <lineage>
        <taxon>Bacteria</taxon>
        <taxon>Bacillati</taxon>
        <taxon>Bacillota</taxon>
        <taxon>Clostridia</taxon>
        <taxon>Lachnospirales</taxon>
        <taxon>Lachnospiraceae</taxon>
        <taxon>Enterocloster</taxon>
    </lineage>
</organism>